<evidence type="ECO:0000256" key="2">
    <source>
        <dbReference type="ARBA" id="ARBA00022692"/>
    </source>
</evidence>
<dbReference type="Proteomes" id="UP000011777">
    <property type="component" value="Unassembled WGS sequence"/>
</dbReference>
<feature type="compositionally biased region" description="Acidic residues" evidence="5">
    <location>
        <begin position="167"/>
        <end position="182"/>
    </location>
</feature>
<feature type="compositionally biased region" description="Basic residues" evidence="5">
    <location>
        <begin position="222"/>
        <end position="231"/>
    </location>
</feature>
<name>M3JU82_CANMX</name>
<comment type="caution">
    <text evidence="6">The sequence shown here is derived from an EMBL/GenBank/DDBJ whole genome shotgun (WGS) entry which is preliminary data.</text>
</comment>
<dbReference type="GO" id="GO:0016020">
    <property type="term" value="C:membrane"/>
    <property type="evidence" value="ECO:0007669"/>
    <property type="project" value="UniProtKB-SubCell"/>
</dbReference>
<comment type="subcellular location">
    <subcellularLocation>
        <location evidence="1">Membrane</location>
    </subcellularLocation>
</comment>
<protein>
    <recommendedName>
        <fullName evidence="8">Mitochondrial fusion and transport protein UGO1</fullName>
    </recommendedName>
</protein>
<keyword evidence="3" id="KW-1133">Transmembrane helix</keyword>
<feature type="region of interest" description="Disordered" evidence="5">
    <location>
        <begin position="202"/>
        <end position="231"/>
    </location>
</feature>
<dbReference type="OrthoDB" id="77989at2759"/>
<evidence type="ECO:0000313" key="7">
    <source>
        <dbReference type="Proteomes" id="UP000011777"/>
    </source>
</evidence>
<feature type="compositionally biased region" description="Polar residues" evidence="5">
    <location>
        <begin position="202"/>
        <end position="216"/>
    </location>
</feature>
<dbReference type="eggNOG" id="ENOG502RQI2">
    <property type="taxonomic scope" value="Eukaryota"/>
</dbReference>
<dbReference type="SUPFAM" id="SSF103506">
    <property type="entry name" value="Mitochondrial carrier"/>
    <property type="match status" value="1"/>
</dbReference>
<feature type="region of interest" description="Disordered" evidence="5">
    <location>
        <begin position="148"/>
        <end position="182"/>
    </location>
</feature>
<evidence type="ECO:0000256" key="4">
    <source>
        <dbReference type="ARBA" id="ARBA00023136"/>
    </source>
</evidence>
<accession>M3JU82</accession>
<keyword evidence="4" id="KW-0472">Membrane</keyword>
<dbReference type="EMBL" id="AOGT01002011">
    <property type="protein sequence ID" value="EMG46430.1"/>
    <property type="molecule type" value="Genomic_DNA"/>
</dbReference>
<evidence type="ECO:0000256" key="1">
    <source>
        <dbReference type="ARBA" id="ARBA00004370"/>
    </source>
</evidence>
<evidence type="ECO:0000256" key="5">
    <source>
        <dbReference type="SAM" id="MobiDB-lite"/>
    </source>
</evidence>
<sequence>MTTSSHSDTQTLRPYYDHDTFNPGYSVIYKRGVGLIDPKTNRPLTSNISEKLIDQSINDNQGIIRNSLKHGGPIGIKAGNDKNYVYDLEFNEYFESNNLVEVMKNLVWNFLKSYMKVVLTQPLEIVRLVLQVGKFKFSEPSKKPNLFRSKRLLRDNDNNNNNYETEGTTEADDGYDNIDYDDDDESEGQQINYFQSNNEQSVWSSSQDYKNNNTRSPSPPKLTRRGTRKRTRINKIQPKSLHTVDIINAIVNKDGPFALFRGINASFIYQTLSHTIEAWITGFVSPFLGIPDPFFLDLTHSNDPFKSLWLSVTACVLTGIVLMPLDLIRVKFMITQFNTKPMTTSNDDVIDEAADEIIQSTRSVRESIRNFPVYYLLHPPTPIVLLTTLHQLSTSIFRKMAPYILFIKFNIDSYSSPSIYTFVNLISLIMEFFIKLPVENLLRKQQVSFLLMSKPEDEKKVITIEDPQKNLIVEFNDSDYSDEDITLWEKFKQLGLFNGWRIGVMNVIGFWGYNIIKSDGSELKEERL</sequence>
<dbReference type="AlphaFoldDB" id="M3JU82"/>
<evidence type="ECO:0008006" key="8">
    <source>
        <dbReference type="Google" id="ProtNLM"/>
    </source>
</evidence>
<gene>
    <name evidence="6" type="ORF">G210_3319</name>
</gene>
<organism evidence="6 7">
    <name type="scientific">Candida maltosa (strain Xu316)</name>
    <name type="common">Yeast</name>
    <dbReference type="NCBI Taxonomy" id="1245528"/>
    <lineage>
        <taxon>Eukaryota</taxon>
        <taxon>Fungi</taxon>
        <taxon>Dikarya</taxon>
        <taxon>Ascomycota</taxon>
        <taxon>Saccharomycotina</taxon>
        <taxon>Pichiomycetes</taxon>
        <taxon>Debaryomycetaceae</taxon>
        <taxon>Candida/Lodderomyces clade</taxon>
        <taxon>Candida</taxon>
    </lineage>
</organism>
<dbReference type="OMA" id="ELWRGWR"/>
<proteinExistence type="predicted"/>
<dbReference type="HOGENOM" id="CLU_029376_0_0_1"/>
<dbReference type="InterPro" id="IPR023395">
    <property type="entry name" value="MCP_dom_sf"/>
</dbReference>
<reference evidence="6 7" key="1">
    <citation type="submission" date="2013-02" db="EMBL/GenBank/DDBJ databases">
        <title>Genome sequence of Candida maltosa Xu316, a potential industrial strain for xylitol and ethanol production.</title>
        <authorList>
            <person name="Yu J."/>
            <person name="Wang Q."/>
            <person name="Geng X."/>
            <person name="Bao W."/>
            <person name="He P."/>
            <person name="Cai J."/>
        </authorList>
    </citation>
    <scope>NUCLEOTIDE SEQUENCE [LARGE SCALE GENOMIC DNA]</scope>
    <source>
        <strain evidence="7">Xu316</strain>
    </source>
</reference>
<dbReference type="STRING" id="1245528.M3JU82"/>
<keyword evidence="7" id="KW-1185">Reference proteome</keyword>
<dbReference type="Gene3D" id="1.50.40.10">
    <property type="entry name" value="Mitochondrial carrier domain"/>
    <property type="match status" value="1"/>
</dbReference>
<keyword evidence="2" id="KW-0812">Transmembrane</keyword>
<evidence type="ECO:0000256" key="3">
    <source>
        <dbReference type="ARBA" id="ARBA00022989"/>
    </source>
</evidence>
<evidence type="ECO:0000313" key="6">
    <source>
        <dbReference type="EMBL" id="EMG46430.1"/>
    </source>
</evidence>